<dbReference type="AlphaFoldDB" id="A0A1M5ATW2"/>
<dbReference type="Pfam" id="PF03787">
    <property type="entry name" value="RAMPs"/>
    <property type="match status" value="1"/>
</dbReference>
<dbReference type="STRING" id="1121391.SAMN02745206_01786"/>
<dbReference type="RefSeq" id="WP_073038646.1">
    <property type="nucleotide sequence ID" value="NZ_FQVB01000015.1"/>
</dbReference>
<evidence type="ECO:0000313" key="4">
    <source>
        <dbReference type="Proteomes" id="UP000184076"/>
    </source>
</evidence>
<accession>A0A1M5ATW2</accession>
<organism evidence="3 4">
    <name type="scientific">Desulfacinum infernum DSM 9756</name>
    <dbReference type="NCBI Taxonomy" id="1121391"/>
    <lineage>
        <taxon>Bacteria</taxon>
        <taxon>Pseudomonadati</taxon>
        <taxon>Thermodesulfobacteriota</taxon>
        <taxon>Syntrophobacteria</taxon>
        <taxon>Syntrophobacterales</taxon>
        <taxon>Syntrophobacteraceae</taxon>
        <taxon>Desulfacinum</taxon>
    </lineage>
</organism>
<gene>
    <name evidence="3" type="ORF">SAMN02745206_01786</name>
</gene>
<evidence type="ECO:0000313" key="3">
    <source>
        <dbReference type="EMBL" id="SHF33679.1"/>
    </source>
</evidence>
<name>A0A1M5ATW2_9BACT</name>
<evidence type="ECO:0000259" key="2">
    <source>
        <dbReference type="Pfam" id="PF03787"/>
    </source>
</evidence>
<dbReference type="EMBL" id="FQVB01000015">
    <property type="protein sequence ID" value="SHF33679.1"/>
    <property type="molecule type" value="Genomic_DNA"/>
</dbReference>
<feature type="domain" description="CRISPR type III-associated protein" evidence="2">
    <location>
        <begin position="10"/>
        <end position="232"/>
    </location>
</feature>
<dbReference type="Proteomes" id="UP000184076">
    <property type="component" value="Unassembled WGS sequence"/>
</dbReference>
<keyword evidence="1" id="KW-0051">Antiviral defense</keyword>
<dbReference type="OrthoDB" id="482771at2"/>
<dbReference type="InterPro" id="IPR005537">
    <property type="entry name" value="RAMP_III_fam"/>
</dbReference>
<reference evidence="4" key="1">
    <citation type="submission" date="2016-11" db="EMBL/GenBank/DDBJ databases">
        <authorList>
            <person name="Varghese N."/>
            <person name="Submissions S."/>
        </authorList>
    </citation>
    <scope>NUCLEOTIDE SEQUENCE [LARGE SCALE GENOMIC DNA]</scope>
    <source>
        <strain evidence="4">DSM 9756</strain>
    </source>
</reference>
<proteinExistence type="predicted"/>
<sequence length="561" mass="62097">MTCYRYLPYTLTLKSPAIITTLGGDPNSSSTLPFIPGSAVRGAVARALGDPGEDASRQQEFYDLVLGGKVRYLHAYPFADGRRALPVPVPLRRKKDEPVGRASMNVMDLTSFDGHPAVDKDPGEYWPEEQLVPLGPCFITIGAAQPVLLYLRMSARIHHQRDRQKGRAWKDAQGNTHGAIFAFESLDAGQSFQGVIQLRGETDQELEQTEKRIRALLGTVILVGRSRRAGYGGTAEIQWESSRGREIVGSGTRALQPVARDISQHEHFRLLLTSACIARHAHTGQIDPAAVVELIQGRLDGRARVVRRRWSFEPIGGFNRKWRLELPQVLAVSAGSVFLLEAVQDIPADDLRAIENEGLGERREEGYGRILFLDAPLASITLRVPQEIPSINTGTGQPPQLVSDIEARIVWAHVARKIEEAAAVFAERAVNLPTNSLIGRLRTPLRGKPEEAIRTLTTWLRSENEAERLKRPAMEQLERCRVKVDSEWKDLAAWIMDAIHGEKVLAWLNADVLAQRCHIVSEESAKGVLKERSLEISGKLIDAVLAALAVRNKTREAGDGQ</sequence>
<evidence type="ECO:0000256" key="1">
    <source>
        <dbReference type="ARBA" id="ARBA00023118"/>
    </source>
</evidence>
<dbReference type="GO" id="GO:0051607">
    <property type="term" value="P:defense response to virus"/>
    <property type="evidence" value="ECO:0007669"/>
    <property type="project" value="UniProtKB-KW"/>
</dbReference>
<keyword evidence="4" id="KW-1185">Reference proteome</keyword>
<protein>
    <submittedName>
        <fullName evidence="3">CRISPR-associated protein Csx10</fullName>
    </submittedName>
</protein>